<feature type="chain" id="PRO_5046915303" evidence="2">
    <location>
        <begin position="27"/>
        <end position="654"/>
    </location>
</feature>
<proteinExistence type="predicted"/>
<organism evidence="3 4">
    <name type="scientific">Alienimonas chondri</name>
    <dbReference type="NCBI Taxonomy" id="2681879"/>
    <lineage>
        <taxon>Bacteria</taxon>
        <taxon>Pseudomonadati</taxon>
        <taxon>Planctomycetota</taxon>
        <taxon>Planctomycetia</taxon>
        <taxon>Planctomycetales</taxon>
        <taxon>Planctomycetaceae</taxon>
        <taxon>Alienimonas</taxon>
    </lineage>
</organism>
<name>A0ABX1VD49_9PLAN</name>
<keyword evidence="1" id="KW-0812">Transmembrane</keyword>
<reference evidence="3 4" key="1">
    <citation type="journal article" date="2020" name="Syst. Appl. Microbiol.">
        <title>Alienimonas chondri sp. nov., a novel planctomycete isolated from the biofilm of the red alga Chondrus crispus.</title>
        <authorList>
            <person name="Vitorino I."/>
            <person name="Albuquerque L."/>
            <person name="Wiegand S."/>
            <person name="Kallscheuer N."/>
            <person name="da Costa M.S."/>
            <person name="Lobo-da-Cunha A."/>
            <person name="Jogler C."/>
            <person name="Lage O.M."/>
        </authorList>
    </citation>
    <scope>NUCLEOTIDE SEQUENCE [LARGE SCALE GENOMIC DNA]</scope>
    <source>
        <strain evidence="3 4">LzC2</strain>
    </source>
</reference>
<comment type="caution">
    <text evidence="3">The sequence shown here is derived from an EMBL/GenBank/DDBJ whole genome shotgun (WGS) entry which is preliminary data.</text>
</comment>
<protein>
    <submittedName>
        <fullName evidence="3">Uncharacterized protein</fullName>
    </submittedName>
</protein>
<evidence type="ECO:0000313" key="3">
    <source>
        <dbReference type="EMBL" id="NNJ25624.1"/>
    </source>
</evidence>
<keyword evidence="1" id="KW-1133">Transmembrane helix</keyword>
<accession>A0ABX1VD49</accession>
<dbReference type="RefSeq" id="WP_171185827.1">
    <property type="nucleotide sequence ID" value="NZ_WTPX01000043.1"/>
</dbReference>
<gene>
    <name evidence="3" type="ORF">LzC2_16960</name>
</gene>
<keyword evidence="2" id="KW-0732">Signal</keyword>
<evidence type="ECO:0000256" key="1">
    <source>
        <dbReference type="SAM" id="Phobius"/>
    </source>
</evidence>
<evidence type="ECO:0000313" key="4">
    <source>
        <dbReference type="Proteomes" id="UP000609651"/>
    </source>
</evidence>
<dbReference type="EMBL" id="WTPX01000043">
    <property type="protein sequence ID" value="NNJ25624.1"/>
    <property type="molecule type" value="Genomic_DNA"/>
</dbReference>
<dbReference type="Proteomes" id="UP000609651">
    <property type="component" value="Unassembled WGS sequence"/>
</dbReference>
<keyword evidence="4" id="KW-1185">Reference proteome</keyword>
<evidence type="ECO:0000256" key="2">
    <source>
        <dbReference type="SAM" id="SignalP"/>
    </source>
</evidence>
<keyword evidence="1" id="KW-0472">Membrane</keyword>
<feature type="transmembrane region" description="Helical" evidence="1">
    <location>
        <begin position="339"/>
        <end position="357"/>
    </location>
</feature>
<sequence>MFAHRFPAVASLVALAFALCATPTDAQVTVRQVDWGFGGQVMPGVFTPVSILLDNPTNETFDGTVTLYRANYVGERRGAALEEPLFLSPFASRRVQFYVIPLDSGESWKLEAVPEEGTIEEGGLSTTLRKPGFPDKLTKQTVFLLAPDDEFTRVPGLPRMDESLFPQWPEATDGLRAVVLDHAPDWEDLRQDSFLAWVNGGGVVHLLNEPDGSPVKFGGPLTVMNDPASEFTVGRGTVYRHARKTTELTEAFAKGTLLPDATVPRMNAEDDAFEKRREKQTGSYPVAYVPTRLEEEILPTLRRMVRPEHNWGLIHILCLAYVAALFPGVFLVGRERRGYPATLGLLLVVTLTFGAALRTVGRQGYGEGSSVRTTALVRALPPQPGEEQGVTEVTQWSDAFVISGGDYTFAVPGEATLYSTGQASEPVKGVIRNGREGSITADVPPFSSRAFVSKARRSEPAPNVELLAGSSGTTADGAGVRLKSLRLKIPEAIDSRARLFAIHHRHVYPLNLSNGEATLNSSQDAIPLGNLLTGYGFALISGVDVRPAPYGEGVGNDYGYGYDPYGQNYGWEDDAELIDRGLDLSARQLIGRDLGFLEPRNLFRLAAPKGRVRVYAVMPLRDEHRILGAAGLELPTEPLPNQNGTTILSYEFPL</sequence>
<feature type="transmembrane region" description="Helical" evidence="1">
    <location>
        <begin position="311"/>
        <end position="332"/>
    </location>
</feature>
<feature type="signal peptide" evidence="2">
    <location>
        <begin position="1"/>
        <end position="26"/>
    </location>
</feature>